<dbReference type="GO" id="GO:0004930">
    <property type="term" value="F:G protein-coupled receptor activity"/>
    <property type="evidence" value="ECO:0007669"/>
    <property type="project" value="UniProtKB-KW"/>
</dbReference>
<dbReference type="FunCoup" id="A0A6I8PVP2">
    <property type="interactions" value="423"/>
</dbReference>
<keyword evidence="6 8" id="KW-0675">Receptor</keyword>
<name>A0A6I8PVP2_XENTR</name>
<dbReference type="InParanoid" id="A0A6I8PVP2"/>
<dbReference type="InterPro" id="IPR017452">
    <property type="entry name" value="GPCR_Rhodpsn_7TM"/>
</dbReference>
<dbReference type="GeneTree" id="ENSGT01140000282516"/>
<proteinExistence type="inferred from homology"/>
<evidence type="ECO:0000259" key="10">
    <source>
        <dbReference type="PROSITE" id="PS50262"/>
    </source>
</evidence>
<dbReference type="Bgee" id="ENSXETG00000033184">
    <property type="expression patterns" value="Expressed in gastrula and 4 other cell types or tissues"/>
</dbReference>
<accession>A0A6I8PVP2</accession>
<dbReference type="PROSITE" id="PS00237">
    <property type="entry name" value="G_PROTEIN_RECEP_F1_1"/>
    <property type="match status" value="1"/>
</dbReference>
<keyword evidence="5 9" id="KW-0472">Membrane</keyword>
<feature type="transmembrane region" description="Helical" evidence="9">
    <location>
        <begin position="56"/>
        <end position="75"/>
    </location>
</feature>
<dbReference type="PROSITE" id="PS50262">
    <property type="entry name" value="G_PROTEIN_RECEP_F1_2"/>
    <property type="match status" value="1"/>
</dbReference>
<dbReference type="SUPFAM" id="SSF81321">
    <property type="entry name" value="Family A G protein-coupled receptor-like"/>
    <property type="match status" value="1"/>
</dbReference>
<comment type="subcellular location">
    <subcellularLocation>
        <location evidence="1">Membrane</location>
        <topology evidence="1">Multi-pass membrane protein</topology>
    </subcellularLocation>
</comment>
<dbReference type="GO" id="GO:0016020">
    <property type="term" value="C:membrane"/>
    <property type="evidence" value="ECO:0007669"/>
    <property type="project" value="UniProtKB-SubCell"/>
</dbReference>
<evidence type="ECO:0000256" key="8">
    <source>
        <dbReference type="RuleBase" id="RU000688"/>
    </source>
</evidence>
<feature type="transmembrane region" description="Helical" evidence="9">
    <location>
        <begin position="135"/>
        <end position="155"/>
    </location>
</feature>
<keyword evidence="2 8" id="KW-0812">Transmembrane</keyword>
<keyword evidence="7 8" id="KW-0807">Transducer</keyword>
<evidence type="ECO:0000256" key="1">
    <source>
        <dbReference type="ARBA" id="ARBA00004141"/>
    </source>
</evidence>
<feature type="transmembrane region" description="Helical" evidence="9">
    <location>
        <begin position="20"/>
        <end position="44"/>
    </location>
</feature>
<feature type="transmembrane region" description="Helical" evidence="9">
    <location>
        <begin position="270"/>
        <end position="292"/>
    </location>
</feature>
<dbReference type="CDD" id="cd15201">
    <property type="entry name" value="7tmA_HCAR1-3"/>
    <property type="match status" value="1"/>
</dbReference>
<evidence type="ECO:0000256" key="7">
    <source>
        <dbReference type="ARBA" id="ARBA00023224"/>
    </source>
</evidence>
<sequence>MWLHPGFLLPGWTRVRFLSYLLPPVLILVFVLGSLFNGLSLWIFCFHNKSWKASTVWLFNLALADFLLMVCLPFRTDYYLRHKHWQYGDIPCRLVLFVLSMSRSGSIFFLTLVATDRYFRVVHPHHRINSVSTMCAAGIACVVWLITIAGSVFILTKRREFSGGSEGLLACESFAICLDYSEKQHDYIYLVQFFVPLATVAFCSCRVILRLRQRNLDRHAKIKRAVQCMVLVGMAFCFCFLPSVSTRIEMLRLLDSPQWQDCNIYRGADTAFYISICLTYMNSMCNPLLYYFSSPSFQAFYLKIAKSLARSPNKWTLLPCAGSDWTRKAPGKNLLPPPGMHPGLQMCSTSPHLCGHKCVHGVRVLALE</sequence>
<dbReference type="PANTHER" id="PTHR46048:SF6">
    <property type="entry name" value="HYDROXYCARBOXYLIC ACID RECEPTOR 2"/>
    <property type="match status" value="1"/>
</dbReference>
<dbReference type="InterPro" id="IPR051893">
    <property type="entry name" value="HCARs"/>
</dbReference>
<reference evidence="11" key="1">
    <citation type="journal article" date="2010" name="Science">
        <title>The genome of the Western clawed frog Xenopus tropicalis.</title>
        <authorList>
            <person name="Hellsten U."/>
            <person name="Harland R.M."/>
            <person name="Gilchrist M.J."/>
            <person name="Hendrix D."/>
            <person name="Jurka J."/>
            <person name="Kapitonov V."/>
            <person name="Ovcharenko I."/>
            <person name="Putnam N.H."/>
            <person name="Shu S."/>
            <person name="Taher L."/>
            <person name="Blitz I.L."/>
            <person name="Blumberg B."/>
            <person name="Dichmann D.S."/>
            <person name="Dubchak I."/>
            <person name="Amaya E."/>
            <person name="Detter J.C."/>
            <person name="Fletcher R."/>
            <person name="Gerhard D.S."/>
            <person name="Goodstein D."/>
            <person name="Graves T."/>
            <person name="Grigoriev I.V."/>
            <person name="Grimwood J."/>
            <person name="Kawashima T."/>
            <person name="Lindquist E."/>
            <person name="Lucas S.M."/>
            <person name="Mead P.E."/>
            <person name="Mitros T."/>
            <person name="Ogino H."/>
            <person name="Ohta Y."/>
            <person name="Poliakov A.V."/>
            <person name="Pollet N."/>
            <person name="Robert J."/>
            <person name="Salamov A."/>
            <person name="Sater A.K."/>
            <person name="Schmutz J."/>
            <person name="Terry A."/>
            <person name="Vize P.D."/>
            <person name="Warren W.C."/>
            <person name="Wells D."/>
            <person name="Wills A."/>
            <person name="Wilson R.K."/>
            <person name="Zimmerman L.B."/>
            <person name="Zorn A.M."/>
            <person name="Grainger R."/>
            <person name="Grammer T."/>
            <person name="Khokha M.K."/>
            <person name="Richardson P.M."/>
            <person name="Rokhsar D.S."/>
        </authorList>
    </citation>
    <scope>NUCLEOTIDE SEQUENCE [LARGE SCALE GENOMIC DNA]</scope>
    <source>
        <strain evidence="11">Nigerian</strain>
    </source>
</reference>
<dbReference type="Ensembl" id="ENSXETT00000063523">
    <property type="protein sequence ID" value="ENSXETP00000059513"/>
    <property type="gene ID" value="ENSXETG00000033184"/>
</dbReference>
<feature type="domain" description="G-protein coupled receptors family 1 profile" evidence="10">
    <location>
        <begin position="36"/>
        <end position="290"/>
    </location>
</feature>
<dbReference type="Pfam" id="PF00001">
    <property type="entry name" value="7tm_1"/>
    <property type="match status" value="1"/>
</dbReference>
<dbReference type="PRINTS" id="PR00237">
    <property type="entry name" value="GPCRRHODOPSN"/>
</dbReference>
<feature type="transmembrane region" description="Helical" evidence="9">
    <location>
        <begin position="95"/>
        <end position="114"/>
    </location>
</feature>
<feature type="transmembrane region" description="Helical" evidence="9">
    <location>
        <begin position="187"/>
        <end position="209"/>
    </location>
</feature>
<evidence type="ECO:0000256" key="2">
    <source>
        <dbReference type="ARBA" id="ARBA00022692"/>
    </source>
</evidence>
<evidence type="ECO:0000256" key="3">
    <source>
        <dbReference type="ARBA" id="ARBA00022989"/>
    </source>
</evidence>
<dbReference type="AlphaFoldDB" id="A0A6I8PVP2"/>
<protein>
    <recommendedName>
        <fullName evidence="10">G-protein coupled receptors family 1 profile domain-containing protein</fullName>
    </recommendedName>
</protein>
<reference evidence="11" key="2">
    <citation type="submission" date="2020-05" db="UniProtKB">
        <authorList>
            <consortium name="Ensembl"/>
        </authorList>
    </citation>
    <scope>IDENTIFICATION</scope>
</reference>
<evidence type="ECO:0000313" key="11">
    <source>
        <dbReference type="Ensembl" id="ENSXETP00000059513"/>
    </source>
</evidence>
<dbReference type="InterPro" id="IPR000276">
    <property type="entry name" value="GPCR_Rhodpsn"/>
</dbReference>
<evidence type="ECO:0000256" key="5">
    <source>
        <dbReference type="ARBA" id="ARBA00023136"/>
    </source>
</evidence>
<evidence type="ECO:0000256" key="6">
    <source>
        <dbReference type="ARBA" id="ARBA00023170"/>
    </source>
</evidence>
<dbReference type="PANTHER" id="PTHR46048">
    <property type="entry name" value="HYDROXYCARBOXYLIC ACID RECEPTOR 2"/>
    <property type="match status" value="1"/>
</dbReference>
<keyword evidence="3 9" id="KW-1133">Transmembrane helix</keyword>
<evidence type="ECO:0000256" key="9">
    <source>
        <dbReference type="SAM" id="Phobius"/>
    </source>
</evidence>
<comment type="similarity">
    <text evidence="8">Belongs to the G-protein coupled receptor 1 family.</text>
</comment>
<dbReference type="Gene3D" id="1.20.1070.10">
    <property type="entry name" value="Rhodopsin 7-helix transmembrane proteins"/>
    <property type="match status" value="1"/>
</dbReference>
<evidence type="ECO:0000256" key="4">
    <source>
        <dbReference type="ARBA" id="ARBA00023040"/>
    </source>
</evidence>
<organism evidence="11">
    <name type="scientific">Xenopus tropicalis</name>
    <name type="common">Western clawed frog</name>
    <name type="synonym">Silurana tropicalis</name>
    <dbReference type="NCBI Taxonomy" id="8364"/>
    <lineage>
        <taxon>Eukaryota</taxon>
        <taxon>Metazoa</taxon>
        <taxon>Chordata</taxon>
        <taxon>Craniata</taxon>
        <taxon>Vertebrata</taxon>
        <taxon>Euteleostomi</taxon>
        <taxon>Amphibia</taxon>
        <taxon>Batrachia</taxon>
        <taxon>Anura</taxon>
        <taxon>Pipoidea</taxon>
        <taxon>Pipidae</taxon>
        <taxon>Xenopodinae</taxon>
        <taxon>Xenopus</taxon>
        <taxon>Silurana</taxon>
    </lineage>
</organism>
<keyword evidence="4 8" id="KW-0297">G-protein coupled receptor</keyword>
<feature type="transmembrane region" description="Helical" evidence="9">
    <location>
        <begin position="230"/>
        <end position="250"/>
    </location>
</feature>